<sequence>MTPTFLFWLAGCGTPRSSPGTDGRSTAPAAPSYSSTCSQTGGQIQGRIQRVRQRAGHTHTHIITVCMDKAHVICNKDYTAMSEALAPCNTKC</sequence>
<dbReference type="Ensembl" id="ENSHHUT00000072132.1">
    <property type="protein sequence ID" value="ENSHHUP00000069807.1"/>
    <property type="gene ID" value="ENSHHUG00000041092.1"/>
</dbReference>
<feature type="compositionally biased region" description="Polar residues" evidence="1">
    <location>
        <begin position="15"/>
        <end position="24"/>
    </location>
</feature>
<dbReference type="AlphaFoldDB" id="A0A4W5Q1E5"/>
<feature type="region of interest" description="Disordered" evidence="1">
    <location>
        <begin position="13"/>
        <end position="53"/>
    </location>
</feature>
<dbReference type="GeneTree" id="ENSGT00990000213281"/>
<reference evidence="3" key="1">
    <citation type="submission" date="2018-06" db="EMBL/GenBank/DDBJ databases">
        <title>Genome assembly of Danube salmon.</title>
        <authorList>
            <person name="Macqueen D.J."/>
            <person name="Gundappa M.K."/>
        </authorList>
    </citation>
    <scope>NUCLEOTIDE SEQUENCE [LARGE SCALE GENOMIC DNA]</scope>
</reference>
<feature type="compositionally biased region" description="Low complexity" evidence="1">
    <location>
        <begin position="25"/>
        <end position="48"/>
    </location>
</feature>
<accession>A0A4W5Q1E5</accession>
<name>A0A4W5Q1E5_9TELE</name>
<reference evidence="2" key="2">
    <citation type="submission" date="2025-08" db="UniProtKB">
        <authorList>
            <consortium name="Ensembl"/>
        </authorList>
    </citation>
    <scope>IDENTIFICATION</scope>
</reference>
<evidence type="ECO:0000313" key="3">
    <source>
        <dbReference type="Proteomes" id="UP000314982"/>
    </source>
</evidence>
<proteinExistence type="predicted"/>
<organism evidence="2 3">
    <name type="scientific">Hucho hucho</name>
    <name type="common">huchen</name>
    <dbReference type="NCBI Taxonomy" id="62062"/>
    <lineage>
        <taxon>Eukaryota</taxon>
        <taxon>Metazoa</taxon>
        <taxon>Chordata</taxon>
        <taxon>Craniata</taxon>
        <taxon>Vertebrata</taxon>
        <taxon>Euteleostomi</taxon>
        <taxon>Actinopterygii</taxon>
        <taxon>Neopterygii</taxon>
        <taxon>Teleostei</taxon>
        <taxon>Protacanthopterygii</taxon>
        <taxon>Salmoniformes</taxon>
        <taxon>Salmonidae</taxon>
        <taxon>Salmoninae</taxon>
        <taxon>Hucho</taxon>
    </lineage>
</organism>
<dbReference type="Proteomes" id="UP000314982">
    <property type="component" value="Unassembled WGS sequence"/>
</dbReference>
<evidence type="ECO:0000256" key="1">
    <source>
        <dbReference type="SAM" id="MobiDB-lite"/>
    </source>
</evidence>
<reference evidence="2" key="3">
    <citation type="submission" date="2025-09" db="UniProtKB">
        <authorList>
            <consortium name="Ensembl"/>
        </authorList>
    </citation>
    <scope>IDENTIFICATION</scope>
</reference>
<evidence type="ECO:0000313" key="2">
    <source>
        <dbReference type="Ensembl" id="ENSHHUP00000069807.1"/>
    </source>
</evidence>
<protein>
    <submittedName>
        <fullName evidence="2">Uncharacterized protein</fullName>
    </submittedName>
</protein>
<keyword evidence="3" id="KW-1185">Reference proteome</keyword>